<dbReference type="PANTHER" id="PTHR22767:SF3">
    <property type="entry name" value="N-ALPHA-ACETYLTRANSFERASE 25, NATB AUXILIARY SUBUNIT"/>
    <property type="match status" value="1"/>
</dbReference>
<reference evidence="2 3" key="1">
    <citation type="journal article" date="2014" name="Genome Biol. Evol.">
        <title>The secreted proteins of Achlya hypogyna and Thraustotheca clavata identify the ancestral oomycete secretome and reveal gene acquisitions by horizontal gene transfer.</title>
        <authorList>
            <person name="Misner I."/>
            <person name="Blouin N."/>
            <person name="Leonard G."/>
            <person name="Richards T.A."/>
            <person name="Lane C.E."/>
        </authorList>
    </citation>
    <scope>NUCLEOTIDE SEQUENCE [LARGE SCALE GENOMIC DNA]</scope>
    <source>
        <strain evidence="2 3">ATCC 34112</strain>
    </source>
</reference>
<proteinExistence type="inferred from homology"/>
<comment type="caution">
    <text evidence="2">The sequence shown here is derived from an EMBL/GenBank/DDBJ whole genome shotgun (WGS) entry which is preliminary data.</text>
</comment>
<dbReference type="EMBL" id="JNBS01001117">
    <property type="protein sequence ID" value="OQS02527.1"/>
    <property type="molecule type" value="Genomic_DNA"/>
</dbReference>
<dbReference type="InterPro" id="IPR019183">
    <property type="entry name" value="NAA25_NatB_aux_su"/>
</dbReference>
<dbReference type="PANTHER" id="PTHR22767">
    <property type="entry name" value="N-TERMINAL ACETYLTRANSFERASE-RELATED"/>
    <property type="match status" value="1"/>
</dbReference>
<dbReference type="AlphaFoldDB" id="A0A1V9ZX04"/>
<feature type="non-terminal residue" evidence="2">
    <location>
        <position position="1"/>
    </location>
</feature>
<evidence type="ECO:0008006" key="4">
    <source>
        <dbReference type="Google" id="ProtNLM"/>
    </source>
</evidence>
<organism evidence="2 3">
    <name type="scientific">Thraustotheca clavata</name>
    <dbReference type="NCBI Taxonomy" id="74557"/>
    <lineage>
        <taxon>Eukaryota</taxon>
        <taxon>Sar</taxon>
        <taxon>Stramenopiles</taxon>
        <taxon>Oomycota</taxon>
        <taxon>Saprolegniomycetes</taxon>
        <taxon>Saprolegniales</taxon>
        <taxon>Achlyaceae</taxon>
        <taxon>Thraustotheca</taxon>
    </lineage>
</organism>
<name>A0A1V9ZX04_9STRA</name>
<evidence type="ECO:0000313" key="2">
    <source>
        <dbReference type="EMBL" id="OQS02527.1"/>
    </source>
</evidence>
<accession>A0A1V9ZX04</accession>
<dbReference type="GO" id="GO:0031416">
    <property type="term" value="C:NatB complex"/>
    <property type="evidence" value="ECO:0007669"/>
    <property type="project" value="TreeGrafter"/>
</dbReference>
<keyword evidence="3" id="KW-1185">Reference proteome</keyword>
<evidence type="ECO:0000313" key="3">
    <source>
        <dbReference type="Proteomes" id="UP000243217"/>
    </source>
</evidence>
<gene>
    <name evidence="2" type="ORF">THRCLA_21404</name>
</gene>
<dbReference type="Pfam" id="PF09797">
    <property type="entry name" value="NatB_MDM20"/>
    <property type="match status" value="1"/>
</dbReference>
<dbReference type="OrthoDB" id="1874341at2759"/>
<dbReference type="STRING" id="74557.A0A1V9ZX04"/>
<protein>
    <recommendedName>
        <fullName evidence="4">N-alpha-acetyltransferase 25, NatB auxiliary subunit</fullName>
    </recommendedName>
</protein>
<comment type="similarity">
    <text evidence="1">Belongs to the MDM20/NAA25 family.</text>
</comment>
<sequence length="662" mass="74289">DLGPMQAIDRIVLEATLAKDAEDWQRCANVYTTLLIKFNGDDWAFWLGLIEATSKLESPDSGKQLWATIKNLQAEHGSRLRGPHLAEIELQFRTLKNPDEVNKVFVPLLLAYMERFASKTCCFSDLQRYLQLDTKPLKTLTDACKENLKQALAATKPKTGDLAEQTFWFRKSLLARKMLRFLGDHKIKSTKELLALVDEYLLEYDNMQWLNQEKVGGQREVQVTDDLLLLAVHLLLDTYTLSPTPEAAWLLKAAGSLELGLQRSAYNFQMKMLLCRVYAMLGAGDAMLVRYKELDIKQIQLDSLSYLVLDGLYAFNMNDEASRILDSIRALHKTTARDTPEFIARAYRLGVYSKAEDMTSFLVGKMQRSEMLALATAESCHSQLLKSCSSSSYFQGHMGDAALQAELDALLKHELSPNHHREVEVDWTLAQDKSAAYVFDDANVSSCDRTRDPKQLQAWLKLRALIPRMLTSFLESSEVSSQVEEFHALVNTIAVAPMTQTWNLCTELAGALTCLGKGDLAAAKSVLLGVQTIVQDSDVLLVKAVNGLMSAKSISMAAIYLRDIVPYSMMFLSVLLKHVKPKKKAKDPVQKDVAELLRQIVLKLTHVLQAGDKALRQIHPSIECTSDSVKELVKTKVEGSQKSTIERLEKTIADHIVFLRSI</sequence>
<evidence type="ECO:0000256" key="1">
    <source>
        <dbReference type="ARBA" id="ARBA00006298"/>
    </source>
</evidence>
<dbReference type="Proteomes" id="UP000243217">
    <property type="component" value="Unassembled WGS sequence"/>
</dbReference>